<dbReference type="PANTHER" id="PTHR43491">
    <property type="entry name" value="UDP-N-ACETYL-D-MANNOSAMINE DEHYDROGENASE"/>
    <property type="match status" value="1"/>
</dbReference>
<dbReference type="Pfam" id="PF03721">
    <property type="entry name" value="UDPG_MGDP_dh_N"/>
    <property type="match status" value="1"/>
</dbReference>
<dbReference type="GeneID" id="40264836"/>
<gene>
    <name evidence="9" type="ORF">FEJ81_06150</name>
</gene>
<dbReference type="Pfam" id="PF03720">
    <property type="entry name" value="UDPG_MGDP_dh_C"/>
    <property type="match status" value="1"/>
</dbReference>
<dbReference type="SUPFAM" id="SSF48179">
    <property type="entry name" value="6-phosphogluconate dehydrogenase C-terminal domain-like"/>
    <property type="match status" value="1"/>
</dbReference>
<dbReference type="GO" id="GO:0016628">
    <property type="term" value="F:oxidoreductase activity, acting on the CH-CH group of donors, NAD or NADP as acceptor"/>
    <property type="evidence" value="ECO:0007669"/>
    <property type="project" value="InterPro"/>
</dbReference>
<feature type="domain" description="UDP-glucose/GDP-mannose dehydrogenase C-terminal" evidence="8">
    <location>
        <begin position="350"/>
        <end position="451"/>
    </location>
</feature>
<evidence type="ECO:0000313" key="10">
    <source>
        <dbReference type="Proteomes" id="UP000302218"/>
    </source>
</evidence>
<dbReference type="InterPro" id="IPR001732">
    <property type="entry name" value="UDP-Glc/GDP-Man_DH_N"/>
</dbReference>
<dbReference type="SUPFAM" id="SSF51735">
    <property type="entry name" value="NAD(P)-binding Rossmann-fold domains"/>
    <property type="match status" value="1"/>
</dbReference>
<dbReference type="SUPFAM" id="SSF52413">
    <property type="entry name" value="UDP-glucose/GDP-mannose dehydrogenase C-terminal domain"/>
    <property type="match status" value="1"/>
</dbReference>
<evidence type="ECO:0000256" key="6">
    <source>
        <dbReference type="ARBA" id="ARBA00049130"/>
    </source>
</evidence>
<evidence type="ECO:0000256" key="4">
    <source>
        <dbReference type="ARBA" id="ARBA00023027"/>
    </source>
</evidence>
<dbReference type="PIRSF" id="PIRSF500136">
    <property type="entry name" value="UDP_ManNAc_DH"/>
    <property type="match status" value="1"/>
</dbReference>
<dbReference type="InterPro" id="IPR008927">
    <property type="entry name" value="6-PGluconate_DH-like_C_sf"/>
</dbReference>
<evidence type="ECO:0000256" key="7">
    <source>
        <dbReference type="PIRNR" id="PIRNR000124"/>
    </source>
</evidence>
<evidence type="ECO:0000259" key="8">
    <source>
        <dbReference type="SMART" id="SM00984"/>
    </source>
</evidence>
<dbReference type="PIRSF" id="PIRSF000124">
    <property type="entry name" value="UDPglc_GDPman_dh"/>
    <property type="match status" value="1"/>
</dbReference>
<dbReference type="InterPro" id="IPR036220">
    <property type="entry name" value="UDP-Glc/GDP-Man_DH_C_sf"/>
</dbReference>
<name>A0A4P8WF67_9EURY</name>
<dbReference type="GO" id="GO:0089714">
    <property type="term" value="F:UDP-N-acetyl-D-mannosamine dehydrogenase activity"/>
    <property type="evidence" value="ECO:0007669"/>
    <property type="project" value="UniProtKB-EC"/>
</dbReference>
<dbReference type="InterPro" id="IPR036291">
    <property type="entry name" value="NAD(P)-bd_dom_sf"/>
</dbReference>
<keyword evidence="3" id="KW-0560">Oxidoreductase</keyword>
<dbReference type="InterPro" id="IPR014026">
    <property type="entry name" value="UDP-Glc/GDP-Man_DH_dimer"/>
</dbReference>
<dbReference type="InterPro" id="IPR017476">
    <property type="entry name" value="UDP-Glc/GDP-Man"/>
</dbReference>
<reference evidence="10" key="1">
    <citation type="submission" date="2019-05" db="EMBL/GenBank/DDBJ databases">
        <title>Genome sequence and methylation pattern of the halophilic Archaeon Natrinema versiforme BOL5-4.</title>
        <authorList>
            <person name="DasSarma P."/>
            <person name="Anton B.P."/>
            <person name="DasSarma S.L."/>
            <person name="Martinez F.L."/>
            <person name="Guzman D."/>
            <person name="Roberts R.J."/>
            <person name="DasSarma S."/>
        </authorList>
    </citation>
    <scope>NUCLEOTIDE SEQUENCE [LARGE SCALE GENOMIC DNA]</scope>
    <source>
        <strain evidence="10">BOL5-4</strain>
    </source>
</reference>
<dbReference type="NCBIfam" id="TIGR03026">
    <property type="entry name" value="NDP-sugDHase"/>
    <property type="match status" value="1"/>
</dbReference>
<dbReference type="Gene3D" id="3.40.50.720">
    <property type="entry name" value="NAD(P)-binding Rossmann-like Domain"/>
    <property type="match status" value="2"/>
</dbReference>
<comment type="similarity">
    <text evidence="7">Belongs to the UDP-glucose/GDP-mannose dehydrogenase family.</text>
</comment>
<dbReference type="SMART" id="SM00984">
    <property type="entry name" value="UDPG_MGDP_dh_C"/>
    <property type="match status" value="1"/>
</dbReference>
<dbReference type="OrthoDB" id="372050at2157"/>
<evidence type="ECO:0000256" key="2">
    <source>
        <dbReference type="ARBA" id="ARBA00016796"/>
    </source>
</evidence>
<dbReference type="Proteomes" id="UP000302218">
    <property type="component" value="Chromosome"/>
</dbReference>
<sequence>MTEQRHRRDRDGDRLYGVDRPSARQRDAFASGAIPVAVYGLGKMGLPVAAVFAETTGNVRGADIDPDVVASINDGNCHLKREPGLPSLVGETVADDALSATTSPREAAERASVHVVIVPTPITDENEPDLSVLDAVTEAIGAGLDAGDLVLVECTVPPRTTSDRVLPALEDASGLDRGEFGLAFCPERTASGRALADIRGAYPKVVGGVDAESTRAATAVYETINDEGVIAVADTATAEAVKVFEGLYRDVNIALANELATFTDDFGIDVRDAIEVANTQPYCNIHDPGPGVGGHCIPFYPYFVIEPFETDAPLLRTARAVNDSMPSYTVDTLREAFATERTELADTAIALLGLTYRPGVEETRASPALGIADRLAAFGAEVYGVDPVLDSFEPFEERGVTPVSLEDLYDRPVDGAVLVTPHEEFDAIRWDDLEREGGRLVVVDGRAALEDETVAETDHRVIVIGGETDE</sequence>
<dbReference type="AlphaFoldDB" id="A0A4P8WF67"/>
<organism evidence="9 10">
    <name type="scientific">Natrinema versiforme</name>
    <dbReference type="NCBI Taxonomy" id="88724"/>
    <lineage>
        <taxon>Archaea</taxon>
        <taxon>Methanobacteriati</taxon>
        <taxon>Methanobacteriota</taxon>
        <taxon>Stenosarchaea group</taxon>
        <taxon>Halobacteria</taxon>
        <taxon>Halobacteriales</taxon>
        <taxon>Natrialbaceae</taxon>
        <taxon>Natrinema</taxon>
    </lineage>
</organism>
<dbReference type="PANTHER" id="PTHR43491:SF5">
    <property type="entry name" value="UDP-N-ACETYL-D-MANNOSAMINE DEHYDROGENASE"/>
    <property type="match status" value="1"/>
</dbReference>
<evidence type="ECO:0000256" key="5">
    <source>
        <dbReference type="ARBA" id="ARBA00030172"/>
    </source>
</evidence>
<dbReference type="RefSeq" id="WP_138244454.1">
    <property type="nucleotide sequence ID" value="NZ_CP040330.1"/>
</dbReference>
<evidence type="ECO:0000313" key="9">
    <source>
        <dbReference type="EMBL" id="QCS41957.1"/>
    </source>
</evidence>
<dbReference type="EMBL" id="CP040330">
    <property type="protein sequence ID" value="QCS41957.1"/>
    <property type="molecule type" value="Genomic_DNA"/>
</dbReference>
<comment type="catalytic activity">
    <reaction evidence="6">
        <text>UDP-N-acetyl-alpha-D-mannosamine + 2 NAD(+) + H2O = UDP-N-acetyl-alpha-D-mannosaminouronate + 2 NADH + 3 H(+)</text>
        <dbReference type="Rhea" id="RHEA:25780"/>
        <dbReference type="ChEBI" id="CHEBI:15377"/>
        <dbReference type="ChEBI" id="CHEBI:15378"/>
        <dbReference type="ChEBI" id="CHEBI:57540"/>
        <dbReference type="ChEBI" id="CHEBI:57945"/>
        <dbReference type="ChEBI" id="CHEBI:68623"/>
        <dbReference type="ChEBI" id="CHEBI:70731"/>
        <dbReference type="EC" id="1.1.1.336"/>
    </reaction>
</comment>
<evidence type="ECO:0000256" key="3">
    <source>
        <dbReference type="ARBA" id="ARBA00023002"/>
    </source>
</evidence>
<dbReference type="Pfam" id="PF00984">
    <property type="entry name" value="UDPG_MGDP_dh"/>
    <property type="match status" value="1"/>
</dbReference>
<dbReference type="GO" id="GO:0000271">
    <property type="term" value="P:polysaccharide biosynthetic process"/>
    <property type="evidence" value="ECO:0007669"/>
    <property type="project" value="InterPro"/>
</dbReference>
<dbReference type="GO" id="GO:0051287">
    <property type="term" value="F:NAD binding"/>
    <property type="evidence" value="ECO:0007669"/>
    <property type="project" value="InterPro"/>
</dbReference>
<accession>A0A4P8WF67</accession>
<proteinExistence type="inferred from homology"/>
<keyword evidence="4" id="KW-0520">NAD</keyword>
<evidence type="ECO:0000256" key="1">
    <source>
        <dbReference type="ARBA" id="ARBA00012935"/>
    </source>
</evidence>
<protein>
    <recommendedName>
        <fullName evidence="2">UDP-N-acetyl-D-mannosamine dehydrogenase</fullName>
        <ecNumber evidence="1">1.1.1.336</ecNumber>
    </recommendedName>
    <alternativeName>
        <fullName evidence="5">UDP-ManNAc 6-dehydrogenase</fullName>
    </alternativeName>
</protein>
<dbReference type="EC" id="1.1.1.336" evidence="1"/>
<dbReference type="InterPro" id="IPR014027">
    <property type="entry name" value="UDP-Glc/GDP-Man_DH_C"/>
</dbReference>
<dbReference type="InterPro" id="IPR028359">
    <property type="entry name" value="UDP_ManNAc/GlcNAc_DH"/>
</dbReference>
<dbReference type="KEGG" id="nvr:FEJ81_06150"/>